<name>A0A1B6EDA4_9HEMI</name>
<accession>A0A1B6EDA4</accession>
<dbReference type="Pfam" id="PF13432">
    <property type="entry name" value="TPR_16"/>
    <property type="match status" value="1"/>
</dbReference>
<organism evidence="3">
    <name type="scientific">Clastoptera arizonana</name>
    <name type="common">Arizona spittle bug</name>
    <dbReference type="NCBI Taxonomy" id="38151"/>
    <lineage>
        <taxon>Eukaryota</taxon>
        <taxon>Metazoa</taxon>
        <taxon>Ecdysozoa</taxon>
        <taxon>Arthropoda</taxon>
        <taxon>Hexapoda</taxon>
        <taxon>Insecta</taxon>
        <taxon>Pterygota</taxon>
        <taxon>Neoptera</taxon>
        <taxon>Paraneoptera</taxon>
        <taxon>Hemiptera</taxon>
        <taxon>Auchenorrhyncha</taxon>
        <taxon>Cercopoidea</taxon>
        <taxon>Clastopteridae</taxon>
        <taxon>Clastoptera</taxon>
    </lineage>
</organism>
<dbReference type="SUPFAM" id="SSF48452">
    <property type="entry name" value="TPR-like"/>
    <property type="match status" value="1"/>
</dbReference>
<dbReference type="InterPro" id="IPR039663">
    <property type="entry name" value="AIP/AIPL1/TTC9"/>
</dbReference>
<dbReference type="PANTHER" id="PTHR11242:SF0">
    <property type="entry name" value="TPR_REGION DOMAIN-CONTAINING PROTEIN"/>
    <property type="match status" value="1"/>
</dbReference>
<dbReference type="EMBL" id="GEDC01001393">
    <property type="protein sequence ID" value="JAS35905.1"/>
    <property type="molecule type" value="Transcribed_RNA"/>
</dbReference>
<dbReference type="Gene3D" id="1.25.40.10">
    <property type="entry name" value="Tetratricopeptide repeat domain"/>
    <property type="match status" value="1"/>
</dbReference>
<sequence>MLEHVDVSGMRPLDRAIACRNVPVVQCFLRRGAKLGPTTWTMATGKNDIMLVLLNKLLEDGNVLYRKSRLKEAAHRYTYALNKFPPIETLDSTFHQLRINFLLNNSRCKRKLNEPHEAVELATQVLKQKPESYEAYYARAKARIDLRLFDDALCDVQEALLLLPPQNREIRRVLLNLRDEVRAGTMTTSLDTLNQTETSL</sequence>
<evidence type="ECO:0000256" key="2">
    <source>
        <dbReference type="ARBA" id="ARBA00022803"/>
    </source>
</evidence>
<dbReference type="PANTHER" id="PTHR11242">
    <property type="entry name" value="ARYL HYDROCARBON RECEPTOR INTERACTING PROTEIN RELATED"/>
    <property type="match status" value="1"/>
</dbReference>
<dbReference type="InterPro" id="IPR011990">
    <property type="entry name" value="TPR-like_helical_dom_sf"/>
</dbReference>
<reference evidence="3" key="1">
    <citation type="submission" date="2015-12" db="EMBL/GenBank/DDBJ databases">
        <title>De novo transcriptome assembly of four potential Pierce s Disease insect vectors from Arizona vineyards.</title>
        <authorList>
            <person name="Tassone E.E."/>
        </authorList>
    </citation>
    <scope>NUCLEOTIDE SEQUENCE</scope>
</reference>
<keyword evidence="2" id="KW-0802">TPR repeat</keyword>
<dbReference type="AlphaFoldDB" id="A0A1B6EDA4"/>
<proteinExistence type="predicted"/>
<protein>
    <submittedName>
        <fullName evidence="3">Uncharacterized protein</fullName>
    </submittedName>
</protein>
<gene>
    <name evidence="3" type="ORF">g.36718</name>
</gene>
<evidence type="ECO:0000313" key="3">
    <source>
        <dbReference type="EMBL" id="JAS35905.1"/>
    </source>
</evidence>
<keyword evidence="1" id="KW-0677">Repeat</keyword>
<evidence type="ECO:0000256" key="1">
    <source>
        <dbReference type="ARBA" id="ARBA00022737"/>
    </source>
</evidence>